<accession>A0A4Q7S9Z5</accession>
<proteinExistence type="predicted"/>
<gene>
    <name evidence="3" type="ORF">EV147_1649</name>
</gene>
<evidence type="ECO:0000313" key="4">
    <source>
        <dbReference type="Proteomes" id="UP000291078"/>
    </source>
</evidence>
<evidence type="ECO:0000256" key="2">
    <source>
        <dbReference type="SAM" id="SignalP"/>
    </source>
</evidence>
<dbReference type="PROSITE" id="PS51257">
    <property type="entry name" value="PROKAR_LIPOPROTEIN"/>
    <property type="match status" value="1"/>
</dbReference>
<evidence type="ECO:0000313" key="3">
    <source>
        <dbReference type="EMBL" id="RZT42610.1"/>
    </source>
</evidence>
<feature type="region of interest" description="Disordered" evidence="1">
    <location>
        <begin position="119"/>
        <end position="145"/>
    </location>
</feature>
<evidence type="ECO:0008006" key="5">
    <source>
        <dbReference type="Google" id="ProtNLM"/>
    </source>
</evidence>
<dbReference type="Proteomes" id="UP000291078">
    <property type="component" value="Unassembled WGS sequence"/>
</dbReference>
<evidence type="ECO:0000256" key="1">
    <source>
        <dbReference type="SAM" id="MobiDB-lite"/>
    </source>
</evidence>
<sequence>MTHGKLPSTFRQLPRSVAVTAFAALALTALSGCASESKSFAPPRGSLTDDRALGDILVKFTPPDVVVSEDAGKLLATVPGPVRYVVKRPMSGGVWLVTAITTSADVTLDQAVATLQAAPRVESATPDRMLKPHRSRPTGRDMPAS</sequence>
<reference evidence="3 4" key="1">
    <citation type="journal article" date="2015" name="Stand. Genomic Sci.">
        <title>Genomic Encyclopedia of Bacterial and Archaeal Type Strains, Phase III: the genomes of soil and plant-associated and newly described type strains.</title>
        <authorList>
            <person name="Whitman W.B."/>
            <person name="Woyke T."/>
            <person name="Klenk H.P."/>
            <person name="Zhou Y."/>
            <person name="Lilburn T.G."/>
            <person name="Beck B.J."/>
            <person name="De Vos P."/>
            <person name="Vandamme P."/>
            <person name="Eisen J.A."/>
            <person name="Garrity G."/>
            <person name="Hugenholtz P."/>
            <person name="Kyrpides N.C."/>
        </authorList>
    </citation>
    <scope>NUCLEOTIDE SEQUENCE [LARGE SCALE GENOMIC DNA]</scope>
    <source>
        <strain evidence="3 4">ASC-9842</strain>
    </source>
</reference>
<dbReference type="RefSeq" id="WP_130390592.1">
    <property type="nucleotide sequence ID" value="NZ_SGXM01000001.1"/>
</dbReference>
<protein>
    <recommendedName>
        <fullName evidence="5">Lipoprotein</fullName>
    </recommendedName>
</protein>
<comment type="caution">
    <text evidence="3">The sequence shown here is derived from an EMBL/GenBank/DDBJ whole genome shotgun (WGS) entry which is preliminary data.</text>
</comment>
<feature type="signal peptide" evidence="2">
    <location>
        <begin position="1"/>
        <end position="34"/>
    </location>
</feature>
<dbReference type="EMBL" id="SGXM01000001">
    <property type="protein sequence ID" value="RZT42610.1"/>
    <property type="molecule type" value="Genomic_DNA"/>
</dbReference>
<keyword evidence="4" id="KW-1185">Reference proteome</keyword>
<name>A0A4Q7S9Z5_9BURK</name>
<dbReference type="OrthoDB" id="8970578at2"/>
<dbReference type="AlphaFoldDB" id="A0A4Q7S9Z5"/>
<organism evidence="3 4">
    <name type="scientific">Cupriavidus agavae</name>
    <dbReference type="NCBI Taxonomy" id="1001822"/>
    <lineage>
        <taxon>Bacteria</taxon>
        <taxon>Pseudomonadati</taxon>
        <taxon>Pseudomonadota</taxon>
        <taxon>Betaproteobacteria</taxon>
        <taxon>Burkholderiales</taxon>
        <taxon>Burkholderiaceae</taxon>
        <taxon>Cupriavidus</taxon>
    </lineage>
</organism>
<feature type="chain" id="PRO_5020565116" description="Lipoprotein" evidence="2">
    <location>
        <begin position="35"/>
        <end position="145"/>
    </location>
</feature>
<keyword evidence="2" id="KW-0732">Signal</keyword>